<reference evidence="3 4" key="1">
    <citation type="submission" date="2019-04" db="EMBL/GenBank/DDBJ databases">
        <title>Cohnella sp. nov., isolated from soil.</title>
        <authorList>
            <person name="Kim W."/>
        </authorList>
    </citation>
    <scope>NUCLEOTIDE SEQUENCE [LARGE SCALE GENOMIC DNA]</scope>
    <source>
        <strain evidence="3 4">CAU 1483</strain>
    </source>
</reference>
<keyword evidence="1" id="KW-1133">Transmembrane helix</keyword>
<dbReference type="SMART" id="SM00740">
    <property type="entry name" value="PASTA"/>
    <property type="match status" value="1"/>
</dbReference>
<keyword evidence="1" id="KW-0812">Transmembrane</keyword>
<evidence type="ECO:0000256" key="1">
    <source>
        <dbReference type="SAM" id="Phobius"/>
    </source>
</evidence>
<dbReference type="InterPro" id="IPR005543">
    <property type="entry name" value="PASTA_dom"/>
</dbReference>
<dbReference type="RefSeq" id="WP_136777790.1">
    <property type="nucleotide sequence ID" value="NZ_SUPK01000004.1"/>
</dbReference>
<dbReference type="PROSITE" id="PS51178">
    <property type="entry name" value="PASTA"/>
    <property type="match status" value="1"/>
</dbReference>
<evidence type="ECO:0000313" key="4">
    <source>
        <dbReference type="Proteomes" id="UP000309673"/>
    </source>
</evidence>
<gene>
    <name evidence="3" type="ORF">E5161_10715</name>
</gene>
<feature type="transmembrane region" description="Helical" evidence="1">
    <location>
        <begin position="12"/>
        <end position="33"/>
    </location>
</feature>
<dbReference type="Pfam" id="PF03793">
    <property type="entry name" value="PASTA"/>
    <property type="match status" value="1"/>
</dbReference>
<evidence type="ECO:0000259" key="2">
    <source>
        <dbReference type="PROSITE" id="PS51178"/>
    </source>
</evidence>
<feature type="domain" description="PASTA" evidence="2">
    <location>
        <begin position="46"/>
        <end position="116"/>
    </location>
</feature>
<accession>A0A4U0FCI3</accession>
<dbReference type="CDD" id="cd06577">
    <property type="entry name" value="PASTA_pknB"/>
    <property type="match status" value="1"/>
</dbReference>
<dbReference type="Gene3D" id="3.30.10.20">
    <property type="match status" value="1"/>
</dbReference>
<name>A0A4U0FCI3_9BACL</name>
<protein>
    <submittedName>
        <fullName evidence="3">PASTA domain-containing protein</fullName>
    </submittedName>
</protein>
<comment type="caution">
    <text evidence="3">The sequence shown here is derived from an EMBL/GenBank/DDBJ whole genome shotgun (WGS) entry which is preliminary data.</text>
</comment>
<dbReference type="AlphaFoldDB" id="A0A4U0FCI3"/>
<evidence type="ECO:0000313" key="3">
    <source>
        <dbReference type="EMBL" id="TJY42450.1"/>
    </source>
</evidence>
<proteinExistence type="predicted"/>
<dbReference type="Proteomes" id="UP000309673">
    <property type="component" value="Unassembled WGS sequence"/>
</dbReference>
<keyword evidence="4" id="KW-1185">Reference proteome</keyword>
<dbReference type="EMBL" id="SUPK01000004">
    <property type="protein sequence ID" value="TJY42450.1"/>
    <property type="molecule type" value="Genomic_DNA"/>
</dbReference>
<sequence length="116" mass="12954">MNKRLLSPFRINLKILMATILTILLLGVFLLNIKNNNELAVTKYENDKGIAYPNVLGLPYREAMETLKNLGFINLEINELSNDLAAQGIVIGQSAHSYRLGDIVPKDTQIDITISK</sequence>
<keyword evidence="1" id="KW-0472">Membrane</keyword>
<organism evidence="3 4">
    <name type="scientific">Cohnella pontilimi</name>
    <dbReference type="NCBI Taxonomy" id="2564100"/>
    <lineage>
        <taxon>Bacteria</taxon>
        <taxon>Bacillati</taxon>
        <taxon>Bacillota</taxon>
        <taxon>Bacilli</taxon>
        <taxon>Bacillales</taxon>
        <taxon>Paenibacillaceae</taxon>
        <taxon>Cohnella</taxon>
    </lineage>
</organism>